<dbReference type="STRING" id="646526.A0A1W0E728"/>
<dbReference type="PANTHER" id="PTHR15574">
    <property type="entry name" value="WD REPEAT DOMAIN-CONTAINING FAMILY"/>
    <property type="match status" value="1"/>
</dbReference>
<dbReference type="AlphaFoldDB" id="A0A1W0E728"/>
<dbReference type="Pfam" id="PF00400">
    <property type="entry name" value="WD40"/>
    <property type="match status" value="1"/>
</dbReference>
<accession>A0A1W0E728</accession>
<dbReference type="InterPro" id="IPR036322">
    <property type="entry name" value="WD40_repeat_dom_sf"/>
</dbReference>
<dbReference type="PANTHER" id="PTHR15574:SF40">
    <property type="entry name" value="WD AND TETRATRICOPEPTIDE REPEATS PROTEIN 1"/>
    <property type="match status" value="1"/>
</dbReference>
<dbReference type="InterPro" id="IPR001680">
    <property type="entry name" value="WD40_rpt"/>
</dbReference>
<gene>
    <name evidence="3" type="ORF">EHP00_1334</name>
</gene>
<protein>
    <submittedName>
        <fullName evidence="3">Uncharacterized protein</fullName>
    </submittedName>
</protein>
<dbReference type="EMBL" id="MNPJ01000014">
    <property type="protein sequence ID" value="OQS54969.1"/>
    <property type="molecule type" value="Genomic_DNA"/>
</dbReference>
<organism evidence="3 4">
    <name type="scientific">Ecytonucleospora hepatopenaei</name>
    <dbReference type="NCBI Taxonomy" id="646526"/>
    <lineage>
        <taxon>Eukaryota</taxon>
        <taxon>Fungi</taxon>
        <taxon>Fungi incertae sedis</taxon>
        <taxon>Microsporidia</taxon>
        <taxon>Enterocytozoonidae</taxon>
        <taxon>Ecytonucleospora</taxon>
    </lineage>
</organism>
<evidence type="ECO:0000313" key="4">
    <source>
        <dbReference type="Proteomes" id="UP000192758"/>
    </source>
</evidence>
<dbReference type="OrthoDB" id="2188625at2759"/>
<reference evidence="3 4" key="1">
    <citation type="journal article" date="2017" name="Environ. Microbiol.">
        <title>Decay of the glycolytic pathway and adaptation to intranuclear parasitism within Enterocytozoonidae microsporidia.</title>
        <authorList>
            <person name="Wiredu Boakye D."/>
            <person name="Jaroenlak P."/>
            <person name="Prachumwat A."/>
            <person name="Williams T.A."/>
            <person name="Bateman K.S."/>
            <person name="Itsathitphaisarn O."/>
            <person name="Sritunyalucksana K."/>
            <person name="Paszkiewicz K.H."/>
            <person name="Moore K.A."/>
            <person name="Stentiford G.D."/>
            <person name="Williams B.A."/>
        </authorList>
    </citation>
    <scope>NUCLEOTIDE SEQUENCE [LARGE SCALE GENOMIC DNA]</scope>
    <source>
        <strain evidence="3 4">TH1</strain>
    </source>
</reference>
<comment type="caution">
    <text evidence="3">The sequence shown here is derived from an EMBL/GenBank/DDBJ whole genome shotgun (WGS) entry which is preliminary data.</text>
</comment>
<dbReference type="InterPro" id="IPR015943">
    <property type="entry name" value="WD40/YVTN_repeat-like_dom_sf"/>
</dbReference>
<dbReference type="SMART" id="SM00320">
    <property type="entry name" value="WD40"/>
    <property type="match status" value="4"/>
</dbReference>
<keyword evidence="4" id="KW-1185">Reference proteome</keyword>
<keyword evidence="1" id="KW-0853">WD repeat</keyword>
<proteinExistence type="predicted"/>
<dbReference type="Gene3D" id="2.130.10.10">
    <property type="entry name" value="YVTN repeat-like/Quinoprotein amine dehydrogenase"/>
    <property type="match status" value="1"/>
</dbReference>
<evidence type="ECO:0000313" key="3">
    <source>
        <dbReference type="EMBL" id="OQS54969.1"/>
    </source>
</evidence>
<dbReference type="Proteomes" id="UP000192758">
    <property type="component" value="Unassembled WGS sequence"/>
</dbReference>
<name>A0A1W0E728_9MICR</name>
<dbReference type="InterPro" id="IPR045151">
    <property type="entry name" value="DCAF8"/>
</dbReference>
<sequence>MKNNPYNDFFRYRKKLSGHLDEVNALEISPSGSFFASGDILGCICLTDCLNFQKEKFETPNLNNITSLCFKDEFNLVTTSEEGHTCVFDLYKNTCIRKYVSTNLQCTKVSINKNNSKLLENNTKNLMCVSNEKGQYFYDLRECGYKPVQKFFHGYCSHPKMAFVPNSSSECFVATDGNWKVEMYDYRNFKHPIFRYKTKHFQYGFDDVCFNEKGNFLLLSLSNDTPVMYDVNKISPVMKFICMHGKNYATAKQFRFGGKDDEYILGGFDNKKLCYWKIRYDGEWQDKLSENINILCNEPFIFERNLDTELKKFYKKQEVFTYSLSKVITPKYNKSELVEFNNLVSNQENSRKFSYVHLYNQKYRKNSMYMQLNGFKSVVNTVAMHPKIPRIFAAGTESTIYAFSPFDLGEDEENVFINKEAVESMNRYADDAERSFYECNDLYVI</sequence>
<dbReference type="GO" id="GO:0080008">
    <property type="term" value="C:Cul4-RING E3 ubiquitin ligase complex"/>
    <property type="evidence" value="ECO:0007669"/>
    <property type="project" value="TreeGrafter"/>
</dbReference>
<dbReference type="GO" id="GO:0005737">
    <property type="term" value="C:cytoplasm"/>
    <property type="evidence" value="ECO:0007669"/>
    <property type="project" value="TreeGrafter"/>
</dbReference>
<dbReference type="VEuPathDB" id="MicrosporidiaDB:EHP00_1334"/>
<dbReference type="SUPFAM" id="SSF50978">
    <property type="entry name" value="WD40 repeat-like"/>
    <property type="match status" value="1"/>
</dbReference>
<dbReference type="GO" id="GO:0045717">
    <property type="term" value="P:negative regulation of fatty acid biosynthetic process"/>
    <property type="evidence" value="ECO:0007669"/>
    <property type="project" value="TreeGrafter"/>
</dbReference>
<evidence type="ECO:0000256" key="1">
    <source>
        <dbReference type="ARBA" id="ARBA00022574"/>
    </source>
</evidence>
<evidence type="ECO:0000256" key="2">
    <source>
        <dbReference type="ARBA" id="ARBA00022737"/>
    </source>
</evidence>
<keyword evidence="2" id="KW-0677">Repeat</keyword>